<accession>A0A3P6TEF2</accession>
<dbReference type="OrthoDB" id="5847988at2759"/>
<reference evidence="1 2" key="1">
    <citation type="submission" date="2018-08" db="EMBL/GenBank/DDBJ databases">
        <authorList>
            <person name="Laetsch R D."/>
            <person name="Stevens L."/>
            <person name="Kumar S."/>
            <person name="Blaxter L. M."/>
        </authorList>
    </citation>
    <scope>NUCLEOTIDE SEQUENCE [LARGE SCALE GENOMIC DNA]</scope>
</reference>
<name>A0A3P6TEF2_LITSI</name>
<protein>
    <submittedName>
        <fullName evidence="1">Uncharacterized protein</fullName>
    </submittedName>
</protein>
<sequence>MWSDQRHPTASNVFEDIESIELREEHKNAAAKKWEDVNFCGINEKVENLRKQLEKVRNDLPNQSSRKPFDSENEKIELLSRSRKLAGACKMLKSFLDVLESIHEVQTKDSDNMKLLVARSTTLTATVRQLLPTIAYT</sequence>
<dbReference type="STRING" id="42156.A0A3P6TEF2"/>
<organism evidence="1 2">
    <name type="scientific">Litomosoides sigmodontis</name>
    <name type="common">Filarial nematode worm</name>
    <dbReference type="NCBI Taxonomy" id="42156"/>
    <lineage>
        <taxon>Eukaryota</taxon>
        <taxon>Metazoa</taxon>
        <taxon>Ecdysozoa</taxon>
        <taxon>Nematoda</taxon>
        <taxon>Chromadorea</taxon>
        <taxon>Rhabditida</taxon>
        <taxon>Spirurina</taxon>
        <taxon>Spiruromorpha</taxon>
        <taxon>Filarioidea</taxon>
        <taxon>Onchocercidae</taxon>
        <taxon>Litomosoides</taxon>
    </lineage>
</organism>
<evidence type="ECO:0000313" key="1">
    <source>
        <dbReference type="EMBL" id="VDK83477.1"/>
    </source>
</evidence>
<keyword evidence="2" id="KW-1185">Reference proteome</keyword>
<proteinExistence type="predicted"/>
<evidence type="ECO:0000313" key="2">
    <source>
        <dbReference type="Proteomes" id="UP000277928"/>
    </source>
</evidence>
<gene>
    <name evidence="1" type="ORF">NLS_LOCUS6220</name>
</gene>
<dbReference type="AlphaFoldDB" id="A0A3P6TEF2"/>
<dbReference type="OMA" id="QINFHEI"/>
<dbReference type="EMBL" id="UYRX01000531">
    <property type="protein sequence ID" value="VDK83477.1"/>
    <property type="molecule type" value="Genomic_DNA"/>
</dbReference>
<dbReference type="Proteomes" id="UP000277928">
    <property type="component" value="Unassembled WGS sequence"/>
</dbReference>